<evidence type="ECO:0000313" key="6">
    <source>
        <dbReference type="Proteomes" id="UP000008810"/>
    </source>
</evidence>
<dbReference type="FunFam" id="3.30.420.10:FF:000054">
    <property type="entry name" value="Werner Syndrome-like exonuclease"/>
    <property type="match status" value="1"/>
</dbReference>
<dbReference type="InterPro" id="IPR012337">
    <property type="entry name" value="RNaseH-like_sf"/>
</dbReference>
<dbReference type="GO" id="GO:0008408">
    <property type="term" value="F:3'-5' exonuclease activity"/>
    <property type="evidence" value="ECO:0000318"/>
    <property type="project" value="GO_Central"/>
</dbReference>
<dbReference type="InterPro" id="IPR002562">
    <property type="entry name" value="3'-5'_exonuclease_dom"/>
</dbReference>
<keyword evidence="6" id="KW-1185">Reference proteome</keyword>
<dbReference type="InterPro" id="IPR051132">
    <property type="entry name" value="3-5_Exonuclease_domain"/>
</dbReference>
<dbReference type="OrthoDB" id="607706at2759"/>
<keyword evidence="1" id="KW-0540">Nuclease</keyword>
<proteinExistence type="predicted"/>
<dbReference type="GO" id="GO:0003676">
    <property type="term" value="F:nucleic acid binding"/>
    <property type="evidence" value="ECO:0007669"/>
    <property type="project" value="InterPro"/>
</dbReference>
<name>A0A0Q3J9H2_BRADI</name>
<reference evidence="4" key="2">
    <citation type="submission" date="2017-06" db="EMBL/GenBank/DDBJ databases">
        <title>WGS assembly of Brachypodium distachyon.</title>
        <authorList>
            <consortium name="The International Brachypodium Initiative"/>
            <person name="Lucas S."/>
            <person name="Harmon-Smith M."/>
            <person name="Lail K."/>
            <person name="Tice H."/>
            <person name="Grimwood J."/>
            <person name="Bruce D."/>
            <person name="Barry K."/>
            <person name="Shu S."/>
            <person name="Lindquist E."/>
            <person name="Wang M."/>
            <person name="Pitluck S."/>
            <person name="Vogel J.P."/>
            <person name="Garvin D.F."/>
            <person name="Mockler T.C."/>
            <person name="Schmutz J."/>
            <person name="Rokhsar D."/>
            <person name="Bevan M.W."/>
        </authorList>
    </citation>
    <scope>NUCLEOTIDE SEQUENCE</scope>
    <source>
        <strain evidence="4">Bd21</strain>
    </source>
</reference>
<feature type="domain" description="3'-5' exonuclease" evidence="3">
    <location>
        <begin position="8"/>
        <end position="206"/>
    </location>
</feature>
<dbReference type="CDD" id="cd06141">
    <property type="entry name" value="WRN_exo"/>
    <property type="match status" value="1"/>
</dbReference>
<keyword evidence="2" id="KW-0378">Hydrolase</keyword>
<evidence type="ECO:0000313" key="5">
    <source>
        <dbReference type="EnsemblPlants" id="KQK09028"/>
    </source>
</evidence>
<reference evidence="5" key="3">
    <citation type="submission" date="2018-08" db="UniProtKB">
        <authorList>
            <consortium name="EnsemblPlants"/>
        </authorList>
    </citation>
    <scope>IDENTIFICATION</scope>
    <source>
        <strain evidence="5">cv. Bd21</strain>
    </source>
</reference>
<dbReference type="PANTHER" id="PTHR13620:SF123">
    <property type="entry name" value="OS11G0222320 PROTEIN"/>
    <property type="match status" value="1"/>
</dbReference>
<dbReference type="SMART" id="SM00474">
    <property type="entry name" value="35EXOc"/>
    <property type="match status" value="1"/>
</dbReference>
<dbReference type="AlphaFoldDB" id="A0A0Q3J9H2"/>
<dbReference type="EMBL" id="CM000881">
    <property type="protein sequence ID" value="KQK09028.1"/>
    <property type="molecule type" value="Genomic_DNA"/>
</dbReference>
<evidence type="ECO:0000256" key="2">
    <source>
        <dbReference type="ARBA" id="ARBA00022801"/>
    </source>
</evidence>
<reference evidence="4 5" key="1">
    <citation type="journal article" date="2010" name="Nature">
        <title>Genome sequencing and analysis of the model grass Brachypodium distachyon.</title>
        <authorList>
            <consortium name="International Brachypodium Initiative"/>
        </authorList>
    </citation>
    <scope>NUCLEOTIDE SEQUENCE [LARGE SCALE GENOMIC DNA]</scope>
    <source>
        <strain evidence="4 5">Bd21</strain>
    </source>
</reference>
<dbReference type="STRING" id="15368.A0A0Q3J9H2"/>
<protein>
    <recommendedName>
        <fullName evidence="3">3'-5' exonuclease domain-containing protein</fullName>
    </recommendedName>
</protein>
<sequence>MDDGTSIRTTVTNSGYLVECFLKEVQQRFHEEVQAAEPQDADVQHCLIVGLDTEWRQISHKGRRAKSFQIALLQLCVGDRCLVFQIFNADYVPHQLAEFLANPDHCFVAVGVGGDEQRLREDCGIEVAYTMDLPEVAADVLHRPKLRQSGLKTLAREVMGALIDKPKRVTLSDWSSEHLTWEQVRYACIDAFVSFDVGRRLLCNHGV</sequence>
<gene>
    <name evidence="4" type="ORF">BRADI_2g45630v3</name>
</gene>
<evidence type="ECO:0000259" key="3">
    <source>
        <dbReference type="SMART" id="SM00474"/>
    </source>
</evidence>
<dbReference type="PANTHER" id="PTHR13620">
    <property type="entry name" value="3-5 EXONUCLEASE"/>
    <property type="match status" value="1"/>
</dbReference>
<dbReference type="Gene3D" id="3.30.420.10">
    <property type="entry name" value="Ribonuclease H-like superfamily/Ribonuclease H"/>
    <property type="match status" value="1"/>
</dbReference>
<organism evidence="4">
    <name type="scientific">Brachypodium distachyon</name>
    <name type="common">Purple false brome</name>
    <name type="synonym">Trachynia distachya</name>
    <dbReference type="NCBI Taxonomy" id="15368"/>
    <lineage>
        <taxon>Eukaryota</taxon>
        <taxon>Viridiplantae</taxon>
        <taxon>Streptophyta</taxon>
        <taxon>Embryophyta</taxon>
        <taxon>Tracheophyta</taxon>
        <taxon>Spermatophyta</taxon>
        <taxon>Magnoliopsida</taxon>
        <taxon>Liliopsida</taxon>
        <taxon>Poales</taxon>
        <taxon>Poaceae</taxon>
        <taxon>BOP clade</taxon>
        <taxon>Pooideae</taxon>
        <taxon>Stipodae</taxon>
        <taxon>Brachypodieae</taxon>
        <taxon>Brachypodium</taxon>
    </lineage>
</organism>
<dbReference type="InParanoid" id="A0A0Q3J9H2"/>
<dbReference type="InterPro" id="IPR036397">
    <property type="entry name" value="RNaseH_sf"/>
</dbReference>
<evidence type="ECO:0000313" key="4">
    <source>
        <dbReference type="EMBL" id="KQK09028.1"/>
    </source>
</evidence>
<dbReference type="SUPFAM" id="SSF53098">
    <property type="entry name" value="Ribonuclease H-like"/>
    <property type="match status" value="1"/>
</dbReference>
<dbReference type="GO" id="GO:0006139">
    <property type="term" value="P:nucleobase-containing compound metabolic process"/>
    <property type="evidence" value="ECO:0007669"/>
    <property type="project" value="InterPro"/>
</dbReference>
<evidence type="ECO:0000256" key="1">
    <source>
        <dbReference type="ARBA" id="ARBA00022722"/>
    </source>
</evidence>
<dbReference type="Gramene" id="KQK09028">
    <property type="protein sequence ID" value="KQK09028"/>
    <property type="gene ID" value="BRADI_2g45630v3"/>
</dbReference>
<dbReference type="GO" id="GO:0005634">
    <property type="term" value="C:nucleus"/>
    <property type="evidence" value="ECO:0000318"/>
    <property type="project" value="GO_Central"/>
</dbReference>
<dbReference type="Proteomes" id="UP000008810">
    <property type="component" value="Chromosome 2"/>
</dbReference>
<accession>A0A0Q3J9H2</accession>
<dbReference type="GO" id="GO:0005737">
    <property type="term" value="C:cytoplasm"/>
    <property type="evidence" value="ECO:0000318"/>
    <property type="project" value="GO_Central"/>
</dbReference>
<dbReference type="EnsemblPlants" id="KQK09028">
    <property type="protein sequence ID" value="KQK09028"/>
    <property type="gene ID" value="BRADI_2g45630v3"/>
</dbReference>
<dbReference type="Pfam" id="PF01612">
    <property type="entry name" value="DNA_pol_A_exo1"/>
    <property type="match status" value="1"/>
</dbReference>